<reference evidence="1" key="1">
    <citation type="journal article" date="2015" name="Nature">
        <title>Complex archaea that bridge the gap between prokaryotes and eukaryotes.</title>
        <authorList>
            <person name="Spang A."/>
            <person name="Saw J.H."/>
            <person name="Jorgensen S.L."/>
            <person name="Zaremba-Niedzwiedzka K."/>
            <person name="Martijn J."/>
            <person name="Lind A.E."/>
            <person name="van Eijk R."/>
            <person name="Schleper C."/>
            <person name="Guy L."/>
            <person name="Ettema T.J."/>
        </authorList>
    </citation>
    <scope>NUCLEOTIDE SEQUENCE</scope>
</reference>
<proteinExistence type="predicted"/>
<sequence length="48" mass="5567">MINRDHSEFIIDTVRKRVDQFIKSAVKGKLIFFIIMTAIQNSVKSTIL</sequence>
<dbReference type="AlphaFoldDB" id="A0A0F9UB78"/>
<comment type="caution">
    <text evidence="1">The sequence shown here is derived from an EMBL/GenBank/DDBJ whole genome shotgun (WGS) entry which is preliminary data.</text>
</comment>
<dbReference type="EMBL" id="LAZR01001091">
    <property type="protein sequence ID" value="KKN50868.1"/>
    <property type="molecule type" value="Genomic_DNA"/>
</dbReference>
<accession>A0A0F9UB78</accession>
<gene>
    <name evidence="1" type="ORF">LCGC14_0628270</name>
</gene>
<organism evidence="1">
    <name type="scientific">marine sediment metagenome</name>
    <dbReference type="NCBI Taxonomy" id="412755"/>
    <lineage>
        <taxon>unclassified sequences</taxon>
        <taxon>metagenomes</taxon>
        <taxon>ecological metagenomes</taxon>
    </lineage>
</organism>
<name>A0A0F9UB78_9ZZZZ</name>
<protein>
    <submittedName>
        <fullName evidence="1">Uncharacterized protein</fullName>
    </submittedName>
</protein>
<evidence type="ECO:0000313" key="1">
    <source>
        <dbReference type="EMBL" id="KKN50868.1"/>
    </source>
</evidence>